<dbReference type="InterPro" id="IPR044237">
    <property type="entry name" value="ATXR2-like"/>
</dbReference>
<dbReference type="Proteomes" id="UP000236161">
    <property type="component" value="Unassembled WGS sequence"/>
</dbReference>
<dbReference type="GO" id="GO:0008168">
    <property type="term" value="F:methyltransferase activity"/>
    <property type="evidence" value="ECO:0007669"/>
    <property type="project" value="UniProtKB-KW"/>
</dbReference>
<organism evidence="1 2">
    <name type="scientific">Apostasia shenzhenica</name>
    <dbReference type="NCBI Taxonomy" id="1088818"/>
    <lineage>
        <taxon>Eukaryota</taxon>
        <taxon>Viridiplantae</taxon>
        <taxon>Streptophyta</taxon>
        <taxon>Embryophyta</taxon>
        <taxon>Tracheophyta</taxon>
        <taxon>Spermatophyta</taxon>
        <taxon>Magnoliopsida</taxon>
        <taxon>Liliopsida</taxon>
        <taxon>Asparagales</taxon>
        <taxon>Orchidaceae</taxon>
        <taxon>Apostasioideae</taxon>
        <taxon>Apostasia</taxon>
    </lineage>
</organism>
<name>A0A2I0B7D5_9ASPA</name>
<keyword evidence="2" id="KW-1185">Reference proteome</keyword>
<evidence type="ECO:0000313" key="2">
    <source>
        <dbReference type="Proteomes" id="UP000236161"/>
    </source>
</evidence>
<protein>
    <submittedName>
        <fullName evidence="1">Histone-lysine N-methyltransferase ATXR2</fullName>
    </submittedName>
</protein>
<evidence type="ECO:0000313" key="1">
    <source>
        <dbReference type="EMBL" id="PKA63705.1"/>
    </source>
</evidence>
<keyword evidence="1" id="KW-0489">Methyltransferase</keyword>
<proteinExistence type="predicted"/>
<sequence length="338" mass="38298">MEASPCPLEVEFSNQIAALLAPPSSKSIQEYYDGLLHETKSHFIRVEFNENGKGVFSNRDFKEEHLVLKDQMLVAAQHSSNKVDCFVCSRCFCYIGSVEVQIGRKLYLESLGLTTMDCDHQSEDQSFLQENDDETGSSAHKNNSFSMDVLQLLMDGNLFLPYSKQFTLPTIVACPGGCEEEHYCSKLCADIDWDTVHSLLCTGKTSDSFRQAALVKFTEHANRTNDIFILAAKVISFTILRYRRLKRSYLEGSKQPILNEAEGQSNLCILSEAWKPVAMGFKRRWWDCIALPDDIDSCQEASFRMQIRDLAFTSLQLLKEAIFDVECAPCILQESTAW</sequence>
<dbReference type="AlphaFoldDB" id="A0A2I0B7D5"/>
<accession>A0A2I0B7D5</accession>
<dbReference type="GO" id="GO:0032259">
    <property type="term" value="P:methylation"/>
    <property type="evidence" value="ECO:0007669"/>
    <property type="project" value="UniProtKB-KW"/>
</dbReference>
<gene>
    <name evidence="1" type="primary">ATXR2</name>
    <name evidence="1" type="ORF">AXF42_Ash016989</name>
</gene>
<dbReference type="EMBL" id="KZ451907">
    <property type="protein sequence ID" value="PKA63705.1"/>
    <property type="molecule type" value="Genomic_DNA"/>
</dbReference>
<dbReference type="PANTHER" id="PTHR47436:SF1">
    <property type="entry name" value="SET DOMAIN-CONTAINING PROTEIN"/>
    <property type="match status" value="1"/>
</dbReference>
<keyword evidence="1" id="KW-0808">Transferase</keyword>
<dbReference type="OrthoDB" id="5945798at2759"/>
<dbReference type="STRING" id="1088818.A0A2I0B7D5"/>
<reference evidence="1 2" key="1">
    <citation type="journal article" date="2017" name="Nature">
        <title>The Apostasia genome and the evolution of orchids.</title>
        <authorList>
            <person name="Zhang G.Q."/>
            <person name="Liu K.W."/>
            <person name="Li Z."/>
            <person name="Lohaus R."/>
            <person name="Hsiao Y.Y."/>
            <person name="Niu S.C."/>
            <person name="Wang J.Y."/>
            <person name="Lin Y.C."/>
            <person name="Xu Q."/>
            <person name="Chen L.J."/>
            <person name="Yoshida K."/>
            <person name="Fujiwara S."/>
            <person name="Wang Z.W."/>
            <person name="Zhang Y.Q."/>
            <person name="Mitsuda N."/>
            <person name="Wang M."/>
            <person name="Liu G.H."/>
            <person name="Pecoraro L."/>
            <person name="Huang H.X."/>
            <person name="Xiao X.J."/>
            <person name="Lin M."/>
            <person name="Wu X.Y."/>
            <person name="Wu W.L."/>
            <person name="Chen Y.Y."/>
            <person name="Chang S.B."/>
            <person name="Sakamoto S."/>
            <person name="Ohme-Takagi M."/>
            <person name="Yagi M."/>
            <person name="Zeng S.J."/>
            <person name="Shen C.Y."/>
            <person name="Yeh C.M."/>
            <person name="Luo Y.B."/>
            <person name="Tsai W.C."/>
            <person name="Van de Peer Y."/>
            <person name="Liu Z.J."/>
        </authorList>
    </citation>
    <scope>NUCLEOTIDE SEQUENCE [LARGE SCALE GENOMIC DNA]</scope>
    <source>
        <strain evidence="2">cv. Shenzhen</strain>
        <tissue evidence="1">Stem</tissue>
    </source>
</reference>
<dbReference type="PANTHER" id="PTHR47436">
    <property type="entry name" value="HISTONE-LYSINE N-METHYLTRANSFERASE ATXR2"/>
    <property type="match status" value="1"/>
</dbReference>